<dbReference type="AlphaFoldDB" id="A0A833Y205"/>
<dbReference type="EMBL" id="LIHL02000003">
    <property type="protein sequence ID" value="KAF5475981.1"/>
    <property type="molecule type" value="Genomic_DNA"/>
</dbReference>
<reference evidence="1" key="2">
    <citation type="submission" date="2020-03" db="EMBL/GenBank/DDBJ databases">
        <title>Walnut 2.0.</title>
        <authorList>
            <person name="Marrano A."/>
            <person name="Britton M."/>
            <person name="Zimin A.V."/>
            <person name="Zaini P.A."/>
            <person name="Workman R."/>
            <person name="Puiu D."/>
            <person name="Bianco L."/>
            <person name="Allen B.J."/>
            <person name="Troggio M."/>
            <person name="Leslie C.A."/>
            <person name="Timp W."/>
            <person name="Dendekar A."/>
            <person name="Salzberg S.L."/>
            <person name="Neale D.B."/>
        </authorList>
    </citation>
    <scope>NUCLEOTIDE SEQUENCE</scope>
    <source>
        <tissue evidence="1">Leaves</tissue>
    </source>
</reference>
<dbReference type="Gramene" id="Jr03_22850_p1">
    <property type="protein sequence ID" value="cds.Jr03_22850_p1"/>
    <property type="gene ID" value="Jr03_22850"/>
</dbReference>
<dbReference type="Proteomes" id="UP000619265">
    <property type="component" value="Unassembled WGS sequence"/>
</dbReference>
<evidence type="ECO:0008006" key="3">
    <source>
        <dbReference type="Google" id="ProtNLM"/>
    </source>
</evidence>
<evidence type="ECO:0000313" key="2">
    <source>
        <dbReference type="Proteomes" id="UP000619265"/>
    </source>
</evidence>
<evidence type="ECO:0000313" key="1">
    <source>
        <dbReference type="EMBL" id="KAF5475981.1"/>
    </source>
</evidence>
<organism evidence="1 2">
    <name type="scientific">Juglans regia</name>
    <name type="common">English walnut</name>
    <dbReference type="NCBI Taxonomy" id="51240"/>
    <lineage>
        <taxon>Eukaryota</taxon>
        <taxon>Viridiplantae</taxon>
        <taxon>Streptophyta</taxon>
        <taxon>Embryophyta</taxon>
        <taxon>Tracheophyta</taxon>
        <taxon>Spermatophyta</taxon>
        <taxon>Magnoliopsida</taxon>
        <taxon>eudicotyledons</taxon>
        <taxon>Gunneridae</taxon>
        <taxon>Pentapetalae</taxon>
        <taxon>rosids</taxon>
        <taxon>fabids</taxon>
        <taxon>Fagales</taxon>
        <taxon>Juglandaceae</taxon>
        <taxon>Juglans</taxon>
    </lineage>
</organism>
<protein>
    <recommendedName>
        <fullName evidence="3">Retrovirus-related Pol polyprotein from transposon RE2</fullName>
    </recommendedName>
</protein>
<gene>
    <name evidence="1" type="ORF">F2P56_007732</name>
</gene>
<dbReference type="Pfam" id="PF14223">
    <property type="entry name" value="Retrotran_gag_2"/>
    <property type="match status" value="1"/>
</dbReference>
<proteinExistence type="predicted"/>
<sequence length="193" mass="21112">MSSATESNSSLHIPAEPHLISINAATQINEKLTPATFPQWRAQFEALLIGYDLLNFVTGTLTCLVSDSSNSYSSNAARAPWIHQDKLVLHAILASTSTSVTPLIASSKTSHEVWSTLTCLYAGKSRTRAMQLKEELTLSQRGDCPASQFLQKIKLLVDELALIDHPISNDDLTLCIKWSRTNISRNSSANTSP</sequence>
<reference evidence="1" key="1">
    <citation type="submission" date="2015-10" db="EMBL/GenBank/DDBJ databases">
        <authorList>
            <person name="Martinez-Garcia P.J."/>
            <person name="Crepeau M.W."/>
            <person name="Puiu D."/>
            <person name="Gonzalez-Ibeas D."/>
            <person name="Whalen J."/>
            <person name="Stevens K."/>
            <person name="Paul R."/>
            <person name="Butterfield T."/>
            <person name="Britton M."/>
            <person name="Reagan R."/>
            <person name="Chakraborty S."/>
            <person name="Walawage S.L."/>
            <person name="Vasquez-Gross H.A."/>
            <person name="Cardeno C."/>
            <person name="Famula R."/>
            <person name="Pratt K."/>
            <person name="Kuruganti S."/>
            <person name="Aradhya M.K."/>
            <person name="Leslie C.A."/>
            <person name="Dandekar A.M."/>
            <person name="Salzberg S.L."/>
            <person name="Wegrzyn J.L."/>
            <person name="Langley C.H."/>
            <person name="Neale D.B."/>
        </authorList>
    </citation>
    <scope>NUCLEOTIDE SEQUENCE</scope>
    <source>
        <tissue evidence="1">Leaves</tissue>
    </source>
</reference>
<comment type="caution">
    <text evidence="1">The sequence shown here is derived from an EMBL/GenBank/DDBJ whole genome shotgun (WGS) entry which is preliminary data.</text>
</comment>
<name>A0A833Y205_JUGRE</name>
<dbReference type="PANTHER" id="PTHR47481">
    <property type="match status" value="1"/>
</dbReference>
<accession>A0A833Y205</accession>
<dbReference type="PANTHER" id="PTHR47481:SF9">
    <property type="entry name" value="RETROTRANSPOSON GAG DOMAIN-CONTAINING PROTEIN"/>
    <property type="match status" value="1"/>
</dbReference>